<feature type="transmembrane region" description="Helical" evidence="5">
    <location>
        <begin position="62"/>
        <end position="82"/>
    </location>
</feature>
<evidence type="ECO:0000313" key="8">
    <source>
        <dbReference type="Proteomes" id="UP001206572"/>
    </source>
</evidence>
<evidence type="ECO:0000256" key="5">
    <source>
        <dbReference type="SAM" id="Phobius"/>
    </source>
</evidence>
<dbReference type="RefSeq" id="WP_258829359.1">
    <property type="nucleotide sequence ID" value="NZ_JANUHA010000014.1"/>
</dbReference>
<dbReference type="Proteomes" id="UP001206572">
    <property type="component" value="Unassembled WGS sequence"/>
</dbReference>
<evidence type="ECO:0000256" key="3">
    <source>
        <dbReference type="ARBA" id="ARBA00022989"/>
    </source>
</evidence>
<dbReference type="Gene3D" id="2.30.30.60">
    <property type="match status" value="1"/>
</dbReference>
<sequence>MLDLASSTTVLQITALAKSEIGRILATLIVFWLSAASIGFLQRRAVTRCVDEQEFARRRGNFVLVKNLILAGAMVALSIIWASKIAGVALSVAAVAGAMLIVSKDFLASLLGTAVFAITRPYRVGDFIEIDGVSGRVVDTSMLNTTVADTSEGNLITGANVILPHAMLLSMPVKNLTATGQYVLCLLPVSVSHRDLMHCEPLLLKAAQEVCGEWIDEASQHLKRMESREMIDLPSGSPKVVMDLSRHEHAVLTLRYACRPDERINVEQAILRRYLTLIGQGPHEATSAAKPSVSRIESAAR</sequence>
<keyword evidence="8" id="KW-1185">Reference proteome</keyword>
<feature type="transmembrane region" description="Helical" evidence="5">
    <location>
        <begin position="88"/>
        <end position="118"/>
    </location>
</feature>
<dbReference type="SUPFAM" id="SSF50182">
    <property type="entry name" value="Sm-like ribonucleoproteins"/>
    <property type="match status" value="1"/>
</dbReference>
<dbReference type="InterPro" id="IPR006685">
    <property type="entry name" value="MscS_channel_2nd"/>
</dbReference>
<evidence type="ECO:0000256" key="2">
    <source>
        <dbReference type="ARBA" id="ARBA00022692"/>
    </source>
</evidence>
<reference evidence="7 8" key="1">
    <citation type="submission" date="2022-08" db="EMBL/GenBank/DDBJ databases">
        <title>Reclassification of Massilia species as members of the genera Telluria, Duganella, Pseudoduganella, Mokoshia gen. nov. and Zemynaea gen. nov. using orthogonal and non-orthogonal genome-based approaches.</title>
        <authorList>
            <person name="Bowman J.P."/>
        </authorList>
    </citation>
    <scope>NUCLEOTIDE SEQUENCE [LARGE SCALE GENOMIC DNA]</scope>
    <source>
        <strain evidence="7 8">JCM 31661</strain>
    </source>
</reference>
<dbReference type="PANTHER" id="PTHR30566:SF27">
    <property type="entry name" value="MECHANOSENSITIVE ION CHANNEL PROTEIN"/>
    <property type="match status" value="1"/>
</dbReference>
<accession>A0ABT2AQ19</accession>
<evidence type="ECO:0000259" key="6">
    <source>
        <dbReference type="Pfam" id="PF00924"/>
    </source>
</evidence>
<dbReference type="PANTHER" id="PTHR30566">
    <property type="entry name" value="YNAI-RELATED MECHANOSENSITIVE ION CHANNEL"/>
    <property type="match status" value="1"/>
</dbReference>
<gene>
    <name evidence="7" type="ORF">NX780_18550</name>
</gene>
<evidence type="ECO:0000256" key="1">
    <source>
        <dbReference type="ARBA" id="ARBA00004370"/>
    </source>
</evidence>
<organism evidence="7 8">
    <name type="scientific">Massilia agri</name>
    <dbReference type="NCBI Taxonomy" id="1886785"/>
    <lineage>
        <taxon>Bacteria</taxon>
        <taxon>Pseudomonadati</taxon>
        <taxon>Pseudomonadota</taxon>
        <taxon>Betaproteobacteria</taxon>
        <taxon>Burkholderiales</taxon>
        <taxon>Oxalobacteraceae</taxon>
        <taxon>Telluria group</taxon>
        <taxon>Massilia</taxon>
    </lineage>
</organism>
<protein>
    <submittedName>
        <fullName evidence="7">Mechanosensitive ion channel family protein</fullName>
    </submittedName>
</protein>
<evidence type="ECO:0000256" key="4">
    <source>
        <dbReference type="ARBA" id="ARBA00023136"/>
    </source>
</evidence>
<keyword evidence="2 5" id="KW-0812">Transmembrane</keyword>
<feature type="transmembrane region" description="Helical" evidence="5">
    <location>
        <begin position="21"/>
        <end position="41"/>
    </location>
</feature>
<comment type="subcellular location">
    <subcellularLocation>
        <location evidence="1">Membrane</location>
    </subcellularLocation>
</comment>
<feature type="domain" description="Mechanosensitive ion channel MscS" evidence="6">
    <location>
        <begin position="107"/>
        <end position="177"/>
    </location>
</feature>
<dbReference type="Pfam" id="PF00924">
    <property type="entry name" value="MS_channel_2nd"/>
    <property type="match status" value="1"/>
</dbReference>
<proteinExistence type="predicted"/>
<keyword evidence="3 5" id="KW-1133">Transmembrane helix</keyword>
<dbReference type="InterPro" id="IPR023408">
    <property type="entry name" value="MscS_beta-dom_sf"/>
</dbReference>
<keyword evidence="4 5" id="KW-0472">Membrane</keyword>
<dbReference type="EMBL" id="JANUHA010000014">
    <property type="protein sequence ID" value="MCS0598347.1"/>
    <property type="molecule type" value="Genomic_DNA"/>
</dbReference>
<evidence type="ECO:0000313" key="7">
    <source>
        <dbReference type="EMBL" id="MCS0598347.1"/>
    </source>
</evidence>
<name>A0ABT2AQ19_9BURK</name>
<comment type="caution">
    <text evidence="7">The sequence shown here is derived from an EMBL/GenBank/DDBJ whole genome shotgun (WGS) entry which is preliminary data.</text>
</comment>
<dbReference type="InterPro" id="IPR010920">
    <property type="entry name" value="LSM_dom_sf"/>
</dbReference>